<feature type="region of interest" description="Disordered" evidence="8">
    <location>
        <begin position="199"/>
        <end position="222"/>
    </location>
</feature>
<keyword evidence="12" id="KW-1185">Reference proteome</keyword>
<evidence type="ECO:0000313" key="11">
    <source>
        <dbReference type="EMBL" id="CAJ0599865.1"/>
    </source>
</evidence>
<dbReference type="GO" id="GO:0085020">
    <property type="term" value="P:protein K6-linked ubiquitination"/>
    <property type="evidence" value="ECO:0007669"/>
    <property type="project" value="TreeGrafter"/>
</dbReference>
<evidence type="ECO:0000259" key="10">
    <source>
        <dbReference type="PROSITE" id="PS50172"/>
    </source>
</evidence>
<protein>
    <submittedName>
        <fullName evidence="11">Uncharacterized protein</fullName>
    </submittedName>
</protein>
<keyword evidence="4" id="KW-0862">Zinc</keyword>
<evidence type="ECO:0000256" key="3">
    <source>
        <dbReference type="ARBA" id="ARBA00022771"/>
    </source>
</evidence>
<dbReference type="Pfam" id="PF12796">
    <property type="entry name" value="Ank_2"/>
    <property type="match status" value="1"/>
</dbReference>
<evidence type="ECO:0000256" key="7">
    <source>
        <dbReference type="PROSITE-ProRule" id="PRU00175"/>
    </source>
</evidence>
<feature type="repeat" description="ANK" evidence="6">
    <location>
        <begin position="475"/>
        <end position="507"/>
    </location>
</feature>
<keyword evidence="1" id="KW-0479">Metal-binding</keyword>
<feature type="region of interest" description="Disordered" evidence="8">
    <location>
        <begin position="329"/>
        <end position="407"/>
    </location>
</feature>
<dbReference type="PROSITE" id="PS50297">
    <property type="entry name" value="ANK_REP_REGION"/>
    <property type="match status" value="1"/>
</dbReference>
<feature type="domain" description="BRCT" evidence="10">
    <location>
        <begin position="567"/>
        <end position="631"/>
    </location>
</feature>
<dbReference type="PANTHER" id="PTHR24171">
    <property type="entry name" value="ANKYRIN REPEAT DOMAIN-CONTAINING PROTEIN 39-RELATED"/>
    <property type="match status" value="1"/>
</dbReference>
<evidence type="ECO:0000259" key="9">
    <source>
        <dbReference type="PROSITE" id="PS50089"/>
    </source>
</evidence>
<organism evidence="11 12">
    <name type="scientific">Cylicocyclus nassatus</name>
    <name type="common">Nematode worm</name>
    <dbReference type="NCBI Taxonomy" id="53992"/>
    <lineage>
        <taxon>Eukaryota</taxon>
        <taxon>Metazoa</taxon>
        <taxon>Ecdysozoa</taxon>
        <taxon>Nematoda</taxon>
        <taxon>Chromadorea</taxon>
        <taxon>Rhabditida</taxon>
        <taxon>Rhabditina</taxon>
        <taxon>Rhabditomorpha</taxon>
        <taxon>Strongyloidea</taxon>
        <taxon>Strongylidae</taxon>
        <taxon>Cylicocyclus</taxon>
    </lineage>
</organism>
<feature type="domain" description="RING-type" evidence="9">
    <location>
        <begin position="69"/>
        <end position="111"/>
    </location>
</feature>
<dbReference type="InterPro" id="IPR036420">
    <property type="entry name" value="BRCT_dom_sf"/>
</dbReference>
<dbReference type="GO" id="GO:0008270">
    <property type="term" value="F:zinc ion binding"/>
    <property type="evidence" value="ECO:0007669"/>
    <property type="project" value="UniProtKB-KW"/>
</dbReference>
<dbReference type="Gene3D" id="3.30.40.10">
    <property type="entry name" value="Zinc/RING finger domain, C3HC4 (zinc finger)"/>
    <property type="match status" value="1"/>
</dbReference>
<dbReference type="GO" id="GO:0070531">
    <property type="term" value="C:BRCA1-A complex"/>
    <property type="evidence" value="ECO:0007669"/>
    <property type="project" value="TreeGrafter"/>
</dbReference>
<dbReference type="InterPro" id="IPR013083">
    <property type="entry name" value="Znf_RING/FYVE/PHD"/>
</dbReference>
<dbReference type="PROSITE" id="PS50172">
    <property type="entry name" value="BRCT"/>
    <property type="match status" value="2"/>
</dbReference>
<name>A0AA36GXB2_CYLNA</name>
<dbReference type="AlphaFoldDB" id="A0AA36GXB2"/>
<dbReference type="SMART" id="SM00248">
    <property type="entry name" value="ANK"/>
    <property type="match status" value="3"/>
</dbReference>
<keyword evidence="2" id="KW-0677">Repeat</keyword>
<dbReference type="GO" id="GO:0004842">
    <property type="term" value="F:ubiquitin-protein transferase activity"/>
    <property type="evidence" value="ECO:0007669"/>
    <property type="project" value="TreeGrafter"/>
</dbReference>
<evidence type="ECO:0000256" key="5">
    <source>
        <dbReference type="ARBA" id="ARBA00023043"/>
    </source>
</evidence>
<dbReference type="InterPro" id="IPR001841">
    <property type="entry name" value="Znf_RING"/>
</dbReference>
<reference evidence="11" key="1">
    <citation type="submission" date="2023-07" db="EMBL/GenBank/DDBJ databases">
        <authorList>
            <consortium name="CYATHOMIX"/>
        </authorList>
    </citation>
    <scope>NUCLEOTIDE SEQUENCE</scope>
    <source>
        <strain evidence="11">N/A</strain>
    </source>
</reference>
<dbReference type="InterPro" id="IPR001357">
    <property type="entry name" value="BRCT_dom"/>
</dbReference>
<dbReference type="Proteomes" id="UP001176961">
    <property type="component" value="Unassembled WGS sequence"/>
</dbReference>
<evidence type="ECO:0000256" key="6">
    <source>
        <dbReference type="PROSITE-ProRule" id="PRU00023"/>
    </source>
</evidence>
<proteinExistence type="predicted"/>
<dbReference type="EMBL" id="CATQJL010000223">
    <property type="protein sequence ID" value="CAJ0599865.1"/>
    <property type="molecule type" value="Genomic_DNA"/>
</dbReference>
<dbReference type="SMART" id="SM00184">
    <property type="entry name" value="RING"/>
    <property type="match status" value="1"/>
</dbReference>
<dbReference type="SUPFAM" id="SSF52113">
    <property type="entry name" value="BRCT domain"/>
    <property type="match status" value="1"/>
</dbReference>
<evidence type="ECO:0000256" key="8">
    <source>
        <dbReference type="SAM" id="MobiDB-lite"/>
    </source>
</evidence>
<comment type="caution">
    <text evidence="11">The sequence shown here is derived from an EMBL/GenBank/DDBJ whole genome shotgun (WGS) entry which is preliminary data.</text>
</comment>
<dbReference type="CDD" id="cd00027">
    <property type="entry name" value="BRCT"/>
    <property type="match status" value="1"/>
</dbReference>
<dbReference type="Gene3D" id="1.25.40.20">
    <property type="entry name" value="Ankyrin repeat-containing domain"/>
    <property type="match status" value="1"/>
</dbReference>
<keyword evidence="3 7" id="KW-0863">Zinc-finger</keyword>
<accession>A0AA36GXB2</accession>
<evidence type="ECO:0000256" key="4">
    <source>
        <dbReference type="ARBA" id="ARBA00022833"/>
    </source>
</evidence>
<feature type="compositionally biased region" description="Low complexity" evidence="8">
    <location>
        <begin position="389"/>
        <end position="400"/>
    </location>
</feature>
<evidence type="ECO:0000256" key="2">
    <source>
        <dbReference type="ARBA" id="ARBA00022737"/>
    </source>
</evidence>
<keyword evidence="5 6" id="KW-0040">ANK repeat</keyword>
<dbReference type="PROSITE" id="PS00518">
    <property type="entry name" value="ZF_RING_1"/>
    <property type="match status" value="1"/>
</dbReference>
<dbReference type="InterPro" id="IPR036770">
    <property type="entry name" value="Ankyrin_rpt-contain_sf"/>
</dbReference>
<dbReference type="InterPro" id="IPR002110">
    <property type="entry name" value="Ankyrin_rpt"/>
</dbReference>
<evidence type="ECO:0000256" key="1">
    <source>
        <dbReference type="ARBA" id="ARBA00022723"/>
    </source>
</evidence>
<dbReference type="PROSITE" id="PS50089">
    <property type="entry name" value="ZF_RING_2"/>
    <property type="match status" value="1"/>
</dbReference>
<dbReference type="GO" id="GO:0031436">
    <property type="term" value="C:BRCA1-BARD1 complex"/>
    <property type="evidence" value="ECO:0007669"/>
    <property type="project" value="TreeGrafter"/>
</dbReference>
<dbReference type="SUPFAM" id="SSF48403">
    <property type="entry name" value="Ankyrin repeat"/>
    <property type="match status" value="1"/>
</dbReference>
<feature type="compositionally biased region" description="Basic and acidic residues" evidence="8">
    <location>
        <begin position="329"/>
        <end position="340"/>
    </location>
</feature>
<evidence type="ECO:0000313" key="12">
    <source>
        <dbReference type="Proteomes" id="UP001176961"/>
    </source>
</evidence>
<dbReference type="PANTHER" id="PTHR24171:SF8">
    <property type="entry name" value="BRCA1-ASSOCIATED RING DOMAIN PROTEIN 1"/>
    <property type="match status" value="1"/>
</dbReference>
<sequence>MADKKLFSPCESTLHSQGWTDANLRAISEKREAAKFVSSLDSANLIIANMSGFVRTREAAEVFSKLLSCAKCGQESDNLQTMGTACKHAFCWDCINLYSSANTFILCPRCSCPLEVSRPKAATVFNNLAQHINEFKLLLDEYEKCLRNEGAAAATTIAQTQMLLQAHDVNAAITVSKEARKEAVDEFISTQRIVDVDEKESKASSPASDFSEELNVTPPPTNTTLLNGGISEEKIGVPRACSPAKITDGDFSDDDVTVTPVEDGIISDSVPHFGRPMMTSTQRPGLFLSQAVHARNELFQHESPPKADEKPKVYHEEITYNFFSTKPAKTFDKRGDKKTDAPWLDLPPKKRKSKVKVETPEQAAYVLPSTPSDDKNYKTPRRGPRVEASPSRPRSRSSFSGGILHPHADDPVMEAVLNGDLDEVNRAIENGHDVNQRDLEKRTPLFIAVGMKRLDICRALVERGGAIINANCGSECNTALHIAVSQESEEIVKYLLSKGASKTIRNIRQQTPSQLAQSRSPLRSLVEKYRSHPRQLVVPRLPDVHIVCFSKKVKASLTFAEQAALERIMTVVPICDEETTHYVVALDTEGVAAVDDDLLKAMLQNTRIMSVAWLHECMQENKAVPHLHYEVSKLRYMENDVVVNSLERCRKSKEKMEPALFHGCVFYLLLNKYTGIHSRRLLPDLVRLGGGEIAVSEPHYKNNAPAPFHAPNLSSPIFVVYDVTMTSNIPEKFHHPDKYNLVTAQWIIESVIEYDIKPIA</sequence>
<dbReference type="Gene3D" id="3.40.50.10190">
    <property type="entry name" value="BRCT domain"/>
    <property type="match status" value="2"/>
</dbReference>
<dbReference type="PROSITE" id="PS50088">
    <property type="entry name" value="ANK_REPEAT"/>
    <property type="match status" value="1"/>
</dbReference>
<gene>
    <name evidence="11" type="ORF">CYNAS_LOCUS11848</name>
</gene>
<feature type="domain" description="BRCT" evidence="10">
    <location>
        <begin position="656"/>
        <end position="760"/>
    </location>
</feature>
<dbReference type="InterPro" id="IPR017907">
    <property type="entry name" value="Znf_RING_CS"/>
</dbReference>
<dbReference type="SUPFAM" id="SSF57850">
    <property type="entry name" value="RING/U-box"/>
    <property type="match status" value="1"/>
</dbReference>